<reference evidence="2" key="1">
    <citation type="submission" date="2014-03" db="EMBL/GenBank/DDBJ databases">
        <title>The Genome Sequence of Puccinia striiformis f. sp. tritici PST-78.</title>
        <authorList>
            <consortium name="The Broad Institute Genome Sequencing Platform"/>
            <person name="Cuomo C."/>
            <person name="Hulbert S."/>
            <person name="Chen X."/>
            <person name="Walker B."/>
            <person name="Young S.K."/>
            <person name="Zeng Q."/>
            <person name="Gargeya S."/>
            <person name="Fitzgerald M."/>
            <person name="Haas B."/>
            <person name="Abouelleil A."/>
            <person name="Alvarado L."/>
            <person name="Arachchi H.M."/>
            <person name="Berlin A.M."/>
            <person name="Chapman S.B."/>
            <person name="Goldberg J."/>
            <person name="Griggs A."/>
            <person name="Gujja S."/>
            <person name="Hansen M."/>
            <person name="Howarth C."/>
            <person name="Imamovic A."/>
            <person name="Larimer J."/>
            <person name="McCowan C."/>
            <person name="Montmayeur A."/>
            <person name="Murphy C."/>
            <person name="Neiman D."/>
            <person name="Pearson M."/>
            <person name="Priest M."/>
            <person name="Roberts A."/>
            <person name="Saif S."/>
            <person name="Shea T."/>
            <person name="Sisk P."/>
            <person name="Sykes S."/>
            <person name="Wortman J."/>
            <person name="Nusbaum C."/>
            <person name="Birren B."/>
        </authorList>
    </citation>
    <scope>NUCLEOTIDE SEQUENCE [LARGE SCALE GENOMIC DNA]</scope>
    <source>
        <strain evidence="2">race PST-78</strain>
    </source>
</reference>
<gene>
    <name evidence="1" type="ORF">PSTG_19161</name>
</gene>
<dbReference type="OrthoDB" id="2517639at2759"/>
<keyword evidence="2" id="KW-1185">Reference proteome</keyword>
<evidence type="ECO:0008006" key="3">
    <source>
        <dbReference type="Google" id="ProtNLM"/>
    </source>
</evidence>
<feature type="non-terminal residue" evidence="1">
    <location>
        <position position="69"/>
    </location>
</feature>
<dbReference type="AlphaFoldDB" id="A0A0L0UL50"/>
<sequence>MHDSRVFRWSRLGLGLLPGYAEPRKIPVNHFLIGDAGYPSTVDILVPYPSVVSPANEWFNFLQAARRIL</sequence>
<comment type="caution">
    <text evidence="1">The sequence shown here is derived from an EMBL/GenBank/DDBJ whole genome shotgun (WGS) entry which is preliminary data.</text>
</comment>
<protein>
    <recommendedName>
        <fullName evidence="3">DDE Tnp4 domain-containing protein</fullName>
    </recommendedName>
</protein>
<name>A0A0L0UL50_9BASI</name>
<dbReference type="EMBL" id="AJIL01005341">
    <property type="protein sequence ID" value="KNE87454.1"/>
    <property type="molecule type" value="Genomic_DNA"/>
</dbReference>
<evidence type="ECO:0000313" key="2">
    <source>
        <dbReference type="Proteomes" id="UP000054564"/>
    </source>
</evidence>
<dbReference type="Proteomes" id="UP000054564">
    <property type="component" value="Unassembled WGS sequence"/>
</dbReference>
<evidence type="ECO:0000313" key="1">
    <source>
        <dbReference type="EMBL" id="KNE87454.1"/>
    </source>
</evidence>
<proteinExistence type="predicted"/>
<organism evidence="1 2">
    <name type="scientific">Puccinia striiformis f. sp. tritici PST-78</name>
    <dbReference type="NCBI Taxonomy" id="1165861"/>
    <lineage>
        <taxon>Eukaryota</taxon>
        <taxon>Fungi</taxon>
        <taxon>Dikarya</taxon>
        <taxon>Basidiomycota</taxon>
        <taxon>Pucciniomycotina</taxon>
        <taxon>Pucciniomycetes</taxon>
        <taxon>Pucciniales</taxon>
        <taxon>Pucciniaceae</taxon>
        <taxon>Puccinia</taxon>
    </lineage>
</organism>
<accession>A0A0L0UL50</accession>